<evidence type="ECO:0000256" key="3">
    <source>
        <dbReference type="ARBA" id="ARBA00022448"/>
    </source>
</evidence>
<comment type="subcellular location">
    <subcellularLocation>
        <location evidence="1">Membrane</location>
        <topology evidence="1">Multi-pass membrane protein</topology>
    </subcellularLocation>
</comment>
<keyword evidence="14" id="KW-1185">Reference proteome</keyword>
<dbReference type="PANTHER" id="PTHR13018">
    <property type="entry name" value="PROBABLE MEMBRANE PROTEIN DUF221-RELATED"/>
    <property type="match status" value="1"/>
</dbReference>
<dbReference type="InterPro" id="IPR027815">
    <property type="entry name" value="CSC1/OSCA1-like_cyt"/>
</dbReference>
<evidence type="ECO:0008006" key="15">
    <source>
        <dbReference type="Google" id="ProtNLM"/>
    </source>
</evidence>
<feature type="transmembrane region" description="Helical" evidence="8">
    <location>
        <begin position="453"/>
        <end position="478"/>
    </location>
</feature>
<dbReference type="Pfam" id="PF13967">
    <property type="entry name" value="RSN1_TM"/>
    <property type="match status" value="1"/>
</dbReference>
<dbReference type="Pfam" id="PF12621">
    <property type="entry name" value="PHM7_ext"/>
    <property type="match status" value="1"/>
</dbReference>
<dbReference type="FunCoup" id="A0A1X2HUS2">
    <property type="interactions" value="100"/>
</dbReference>
<dbReference type="OrthoDB" id="1076608at2759"/>
<dbReference type="AlphaFoldDB" id="A0A1X2HUS2"/>
<accession>A0A1X2HUS2</accession>
<feature type="transmembrane region" description="Helical" evidence="8">
    <location>
        <begin position="116"/>
        <end position="136"/>
    </location>
</feature>
<feature type="transmembrane region" description="Helical" evidence="8">
    <location>
        <begin position="637"/>
        <end position="656"/>
    </location>
</feature>
<keyword evidence="4 8" id="KW-0812">Transmembrane</keyword>
<dbReference type="InterPro" id="IPR022257">
    <property type="entry name" value="PHM7_ext"/>
</dbReference>
<feature type="transmembrane region" description="Helical" evidence="8">
    <location>
        <begin position="614"/>
        <end position="631"/>
    </location>
</feature>
<dbReference type="OMA" id="FVQFNHQ"/>
<dbReference type="Pfam" id="PF02714">
    <property type="entry name" value="RSN1_7TM"/>
    <property type="match status" value="1"/>
</dbReference>
<comment type="caution">
    <text evidence="13">The sequence shown here is derived from an EMBL/GenBank/DDBJ whole genome shotgun (WGS) entry which is preliminary data.</text>
</comment>
<dbReference type="InterPro" id="IPR045122">
    <property type="entry name" value="Csc1-like"/>
</dbReference>
<feature type="transmembrane region" description="Helical" evidence="8">
    <location>
        <begin position="69"/>
        <end position="89"/>
    </location>
</feature>
<organism evidence="13 14">
    <name type="scientific">Syncephalastrum racemosum</name>
    <name type="common">Filamentous fungus</name>
    <dbReference type="NCBI Taxonomy" id="13706"/>
    <lineage>
        <taxon>Eukaryota</taxon>
        <taxon>Fungi</taxon>
        <taxon>Fungi incertae sedis</taxon>
        <taxon>Mucoromycota</taxon>
        <taxon>Mucoromycotina</taxon>
        <taxon>Mucoromycetes</taxon>
        <taxon>Mucorales</taxon>
        <taxon>Syncephalastraceae</taxon>
        <taxon>Syncephalastrum</taxon>
    </lineage>
</organism>
<evidence type="ECO:0000259" key="12">
    <source>
        <dbReference type="Pfam" id="PF14703"/>
    </source>
</evidence>
<keyword evidence="5 8" id="KW-1133">Transmembrane helix</keyword>
<reference evidence="13 14" key="1">
    <citation type="submission" date="2016-07" db="EMBL/GenBank/DDBJ databases">
        <title>Pervasive Adenine N6-methylation of Active Genes in Fungi.</title>
        <authorList>
            <consortium name="DOE Joint Genome Institute"/>
            <person name="Mondo S.J."/>
            <person name="Dannebaum R.O."/>
            <person name="Kuo R.C."/>
            <person name="Labutti K."/>
            <person name="Haridas S."/>
            <person name="Kuo A."/>
            <person name="Salamov A."/>
            <person name="Ahrendt S.R."/>
            <person name="Lipzen A."/>
            <person name="Sullivan W."/>
            <person name="Andreopoulos W.B."/>
            <person name="Clum A."/>
            <person name="Lindquist E."/>
            <person name="Daum C."/>
            <person name="Ramamoorthy G.K."/>
            <person name="Gryganskyi A."/>
            <person name="Culley D."/>
            <person name="Magnuson J.K."/>
            <person name="James T.Y."/>
            <person name="O'Malley M.A."/>
            <person name="Stajich J.E."/>
            <person name="Spatafora J.W."/>
            <person name="Visel A."/>
            <person name="Grigoriev I.V."/>
        </authorList>
    </citation>
    <scope>NUCLEOTIDE SEQUENCE [LARGE SCALE GENOMIC DNA]</scope>
    <source>
        <strain evidence="13 14">NRRL 2496</strain>
    </source>
</reference>
<sequence>MAGAFFGAFSILRHLRPEVYAPRTYLVHKSRRPPLLPKGYVLWIWKIFRIPDAELIRTMGLDRFMVLKFLRMGIILFTSFTVIAVPILIPLNVVGQGQAQGLNKLTMGNVSDDRRLWAHLWLAVILSIAVVFYTFYETKKYLVLRRKYLRGEEYTNTVAARTLYVPSIPVEVNTIENLGRIFDRFPGGVRRIWLTRNMKDLPDQVAERHKNVTGLESAITKAIKACYKHHAKKDASSEDAVDTSLIPDTLRPTHRVHFIQKYLPLSCFGRKVDSINYYTDEIKDLNEKIFASQQSPASYPQLSSAFIEFNQQIAAHMASQCVIHSRELQMAPRYTEIDPSDVIWDNMNIKSLERLARRFLSLVISTAIVIFWAIPIAFVQAVANIQSLSKLLPFLSKLNDLPPTAVGIIQGILPAVALAILVALVPIIFRILSKNEGIPQNSKVDLSVLHKYFFFQFVDVVLVSTIAGGVVQALSGLVDNPMSIINVLSENLPKASTFFITYVMLQSLSSTSQGLAMFVPFLLSYVFPMLSSTPRDIYTQKSKCPNINLGTLVPTHTVIFVLGLEYSVVAPLILPFVCLFFFLSYFVYLYQFLYVYEMTYESGGLAFPRAIRHVYIGMFTWQLTMIGLFAVRGGAVGQLVLMVITLVVSCFALALYDKAFKALFKYLPVQEDDDARDEKVAMDGKIFIDVDQKKKKDDDKRMLTQPDEDEEVSQTSALADNKGNSYRRKGTGSPTAADNLPRQNESIDAYEARQQLRRKVLALMNGHDQAGASNDEIAVEDPQAGPHAQLMFEIVSYMHPSLYVGQSTVWLPEDDLGITHAEMEKLKKEGIRTSCENAVIEHAGKRGQKGKVLINEEKVINEQEGIPGDLLTPQKTSNVQDFVRVATDNYNFIEAMAITY</sequence>
<keyword evidence="3" id="KW-0813">Transport</keyword>
<feature type="domain" description="10TM putative phosphate transporter extracellular tail" evidence="10">
    <location>
        <begin position="796"/>
        <end position="845"/>
    </location>
</feature>
<dbReference type="InterPro" id="IPR003864">
    <property type="entry name" value="CSC1/OSCA1-like_7TM"/>
</dbReference>
<evidence type="ECO:0000256" key="5">
    <source>
        <dbReference type="ARBA" id="ARBA00022989"/>
    </source>
</evidence>
<evidence type="ECO:0000259" key="10">
    <source>
        <dbReference type="Pfam" id="PF12621"/>
    </source>
</evidence>
<dbReference type="GO" id="GO:0005886">
    <property type="term" value="C:plasma membrane"/>
    <property type="evidence" value="ECO:0007669"/>
    <property type="project" value="TreeGrafter"/>
</dbReference>
<feature type="transmembrane region" description="Helical" evidence="8">
    <location>
        <begin position="547"/>
        <end position="566"/>
    </location>
</feature>
<evidence type="ECO:0000259" key="9">
    <source>
        <dbReference type="Pfam" id="PF02714"/>
    </source>
</evidence>
<feature type="transmembrane region" description="Helical" evidence="8">
    <location>
        <begin position="405"/>
        <end position="432"/>
    </location>
</feature>
<protein>
    <recommendedName>
        <fullName evidence="15">DUF221-domain-containing protein</fullName>
    </recommendedName>
</protein>
<feature type="transmembrane region" description="Helical" evidence="8">
    <location>
        <begin position="572"/>
        <end position="593"/>
    </location>
</feature>
<evidence type="ECO:0000256" key="7">
    <source>
        <dbReference type="SAM" id="MobiDB-lite"/>
    </source>
</evidence>
<feature type="domain" description="CSC1/OSCA1-like N-terminal transmembrane" evidence="11">
    <location>
        <begin position="2"/>
        <end position="136"/>
    </location>
</feature>
<evidence type="ECO:0000259" key="11">
    <source>
        <dbReference type="Pfam" id="PF13967"/>
    </source>
</evidence>
<feature type="transmembrane region" description="Helical" evidence="8">
    <location>
        <begin position="359"/>
        <end position="385"/>
    </location>
</feature>
<evidence type="ECO:0000256" key="8">
    <source>
        <dbReference type="SAM" id="Phobius"/>
    </source>
</evidence>
<dbReference type="InParanoid" id="A0A1X2HUS2"/>
<dbReference type="PANTHER" id="PTHR13018:SF139">
    <property type="entry name" value="PHOSPHATE METABOLISM PROTEIN 7"/>
    <property type="match status" value="1"/>
</dbReference>
<evidence type="ECO:0000256" key="1">
    <source>
        <dbReference type="ARBA" id="ARBA00004141"/>
    </source>
</evidence>
<evidence type="ECO:0000313" key="13">
    <source>
        <dbReference type="EMBL" id="ORZ03319.1"/>
    </source>
</evidence>
<feature type="compositionally biased region" description="Polar residues" evidence="7">
    <location>
        <begin position="732"/>
        <end position="743"/>
    </location>
</feature>
<gene>
    <name evidence="13" type="ORF">BCR43DRAFT_501210</name>
</gene>
<evidence type="ECO:0000256" key="6">
    <source>
        <dbReference type="ARBA" id="ARBA00023136"/>
    </source>
</evidence>
<feature type="transmembrane region" description="Helical" evidence="8">
    <location>
        <begin position="498"/>
        <end position="527"/>
    </location>
</feature>
<feature type="compositionally biased region" description="Polar residues" evidence="7">
    <location>
        <begin position="713"/>
        <end position="724"/>
    </location>
</feature>
<feature type="domain" description="CSC1/OSCA1-like cytosolic" evidence="12">
    <location>
        <begin position="160"/>
        <end position="346"/>
    </location>
</feature>
<comment type="similarity">
    <text evidence="2">Belongs to the CSC1 (TC 1.A.17) family.</text>
</comment>
<proteinExistence type="inferred from homology"/>
<dbReference type="Proteomes" id="UP000242180">
    <property type="component" value="Unassembled WGS sequence"/>
</dbReference>
<feature type="region of interest" description="Disordered" evidence="7">
    <location>
        <begin position="697"/>
        <end position="743"/>
    </location>
</feature>
<feature type="domain" description="CSC1/OSCA1-like 7TM region" evidence="9">
    <location>
        <begin position="357"/>
        <end position="629"/>
    </location>
</feature>
<dbReference type="Pfam" id="PF14703">
    <property type="entry name" value="PHM7_cyt"/>
    <property type="match status" value="1"/>
</dbReference>
<dbReference type="InterPro" id="IPR032880">
    <property type="entry name" value="CSC1/OSCA1-like_N"/>
</dbReference>
<keyword evidence="6 8" id="KW-0472">Membrane</keyword>
<evidence type="ECO:0000313" key="14">
    <source>
        <dbReference type="Proteomes" id="UP000242180"/>
    </source>
</evidence>
<evidence type="ECO:0000256" key="2">
    <source>
        <dbReference type="ARBA" id="ARBA00007779"/>
    </source>
</evidence>
<dbReference type="GO" id="GO:0005227">
    <property type="term" value="F:calcium-activated cation channel activity"/>
    <property type="evidence" value="ECO:0007669"/>
    <property type="project" value="InterPro"/>
</dbReference>
<evidence type="ECO:0000256" key="4">
    <source>
        <dbReference type="ARBA" id="ARBA00022692"/>
    </source>
</evidence>
<name>A0A1X2HUS2_SYNRA</name>
<dbReference type="STRING" id="13706.A0A1X2HUS2"/>
<dbReference type="EMBL" id="MCGN01000001">
    <property type="protein sequence ID" value="ORZ03319.1"/>
    <property type="molecule type" value="Genomic_DNA"/>
</dbReference>